<dbReference type="GO" id="GO:0004081">
    <property type="term" value="F:bis(5'-nucleosyl)-tetraphosphatase (asymmetrical) activity"/>
    <property type="evidence" value="ECO:0007669"/>
    <property type="project" value="TreeGrafter"/>
</dbReference>
<dbReference type="PANTHER" id="PTHR21340">
    <property type="entry name" value="DIADENOSINE 5,5-P1,P4-TETRAPHOSPHATE PYROPHOSPHOHYDROLASE MUTT"/>
    <property type="match status" value="1"/>
</dbReference>
<dbReference type="InterPro" id="IPR015797">
    <property type="entry name" value="NUDIX_hydrolase-like_dom_sf"/>
</dbReference>
<comment type="caution">
    <text evidence="2">The sequence shown here is derived from an EMBL/GenBank/DDBJ whole genome shotgun (WGS) entry which is preliminary data.</text>
</comment>
<dbReference type="InterPro" id="IPR051325">
    <property type="entry name" value="Nudix_hydrolase_domain"/>
</dbReference>
<dbReference type="PROSITE" id="PS51462">
    <property type="entry name" value="NUDIX"/>
    <property type="match status" value="1"/>
</dbReference>
<sequence>MTLYSAGILPYSCDEGALRVFIVHMGGPFWGHRDQGGWSLAKGMYVPGDELPEDAARREFAEEVGIPAPPGDLLDLGEVRLSSGKRVRGYGVEASLELAFVSSNTFEVEWPRKSGQVQTFPEVDKAGWFDVDKARTRLTQGQVPFLDRLKDLLAAAA</sequence>
<dbReference type="AlphaFoldDB" id="A0A4Q2EDZ9"/>
<feature type="domain" description="Nudix hydrolase" evidence="1">
    <location>
        <begin position="1"/>
        <end position="151"/>
    </location>
</feature>
<dbReference type="Proteomes" id="UP000290624">
    <property type="component" value="Unassembled WGS sequence"/>
</dbReference>
<dbReference type="InterPro" id="IPR000086">
    <property type="entry name" value="NUDIX_hydrolase_dom"/>
</dbReference>
<name>A0A4Q2EDZ9_9ACTN</name>
<dbReference type="CDD" id="cd04662">
    <property type="entry name" value="NUDIX_Hydrolase"/>
    <property type="match status" value="1"/>
</dbReference>
<keyword evidence="3" id="KW-1185">Reference proteome</keyword>
<evidence type="ECO:0000259" key="1">
    <source>
        <dbReference type="PROSITE" id="PS51462"/>
    </source>
</evidence>
<evidence type="ECO:0000313" key="2">
    <source>
        <dbReference type="EMBL" id="RXW31143.1"/>
    </source>
</evidence>
<dbReference type="SUPFAM" id="SSF55811">
    <property type="entry name" value="Nudix"/>
    <property type="match status" value="1"/>
</dbReference>
<evidence type="ECO:0000313" key="3">
    <source>
        <dbReference type="Proteomes" id="UP000290624"/>
    </source>
</evidence>
<organism evidence="2 3">
    <name type="scientific">Propioniciclava flava</name>
    <dbReference type="NCBI Taxonomy" id="2072026"/>
    <lineage>
        <taxon>Bacteria</taxon>
        <taxon>Bacillati</taxon>
        <taxon>Actinomycetota</taxon>
        <taxon>Actinomycetes</taxon>
        <taxon>Propionibacteriales</taxon>
        <taxon>Propionibacteriaceae</taxon>
        <taxon>Propioniciclava</taxon>
    </lineage>
</organism>
<dbReference type="PANTHER" id="PTHR21340:SF7">
    <property type="entry name" value="NUDIX HYDROLASE DOMAIN-CONTAINING PROTEIN"/>
    <property type="match status" value="1"/>
</dbReference>
<dbReference type="Gene3D" id="3.90.79.10">
    <property type="entry name" value="Nucleoside Triphosphate Pyrophosphohydrolase"/>
    <property type="match status" value="1"/>
</dbReference>
<reference evidence="2 3" key="1">
    <citation type="submission" date="2018-01" db="EMBL/GenBank/DDBJ databases">
        <title>Lactibacter flavus gen. nov., sp. nov., a novel bacterium of the family Propionibacteriaceae isolated from raw milk and dairy products.</title>
        <authorList>
            <person name="Wenning M."/>
            <person name="Breitenwieser F."/>
            <person name="Huptas C."/>
            <person name="von Neubeck M."/>
            <person name="Busse H.-J."/>
            <person name="Scherer S."/>
        </authorList>
    </citation>
    <scope>NUCLEOTIDE SEQUENCE [LARGE SCALE GENOMIC DNA]</scope>
    <source>
        <strain evidence="2 3">VG341</strain>
    </source>
</reference>
<dbReference type="OrthoDB" id="954553at2"/>
<dbReference type="Pfam" id="PF00293">
    <property type="entry name" value="NUDIX"/>
    <property type="match status" value="1"/>
</dbReference>
<accession>A0A4Q2EDZ9</accession>
<dbReference type="RefSeq" id="WP_129459799.1">
    <property type="nucleotide sequence ID" value="NZ_PPCV01000013.1"/>
</dbReference>
<dbReference type="EMBL" id="PPCV01000013">
    <property type="protein sequence ID" value="RXW31143.1"/>
    <property type="molecule type" value="Genomic_DNA"/>
</dbReference>
<protein>
    <recommendedName>
        <fullName evidence="1">Nudix hydrolase domain-containing protein</fullName>
    </recommendedName>
</protein>
<gene>
    <name evidence="2" type="ORF">C1706_13790</name>
</gene>
<dbReference type="GO" id="GO:0006754">
    <property type="term" value="P:ATP biosynthetic process"/>
    <property type="evidence" value="ECO:0007669"/>
    <property type="project" value="TreeGrafter"/>
</dbReference>
<dbReference type="GO" id="GO:0006167">
    <property type="term" value="P:AMP biosynthetic process"/>
    <property type="evidence" value="ECO:0007669"/>
    <property type="project" value="TreeGrafter"/>
</dbReference>
<proteinExistence type="predicted"/>